<organism evidence="6">
    <name type="scientific">Gongylonema pulchrum</name>
    <dbReference type="NCBI Taxonomy" id="637853"/>
    <lineage>
        <taxon>Eukaryota</taxon>
        <taxon>Metazoa</taxon>
        <taxon>Ecdysozoa</taxon>
        <taxon>Nematoda</taxon>
        <taxon>Chromadorea</taxon>
        <taxon>Rhabditida</taxon>
        <taxon>Spirurina</taxon>
        <taxon>Spiruromorpha</taxon>
        <taxon>Spiruroidea</taxon>
        <taxon>Gongylonematidae</taxon>
        <taxon>Gongylonema</taxon>
    </lineage>
</organism>
<evidence type="ECO:0000313" key="4">
    <source>
        <dbReference type="EMBL" id="VDN28781.1"/>
    </source>
</evidence>
<evidence type="ECO:0000313" key="5">
    <source>
        <dbReference type="Proteomes" id="UP000271098"/>
    </source>
</evidence>
<evidence type="ECO:0000256" key="2">
    <source>
        <dbReference type="ARBA" id="ARBA00023180"/>
    </source>
</evidence>
<proteinExistence type="predicted"/>
<evidence type="ECO:0000313" key="6">
    <source>
        <dbReference type="WBParaSite" id="GPUH_0001693301-mRNA-1"/>
    </source>
</evidence>
<dbReference type="EMBL" id="UYRT01084397">
    <property type="protein sequence ID" value="VDN28781.1"/>
    <property type="molecule type" value="Genomic_DNA"/>
</dbReference>
<dbReference type="Gene3D" id="3.90.550.10">
    <property type="entry name" value="Spore Coat Polysaccharide Biosynthesis Protein SpsA, Chain A"/>
    <property type="match status" value="1"/>
</dbReference>
<dbReference type="OrthoDB" id="6159198at2759"/>
<dbReference type="SUPFAM" id="SSF53448">
    <property type="entry name" value="Nucleotide-diphospho-sugar transferases"/>
    <property type="match status" value="1"/>
</dbReference>
<evidence type="ECO:0000256" key="1">
    <source>
        <dbReference type="ARBA" id="ARBA00023157"/>
    </source>
</evidence>
<protein>
    <submittedName>
        <fullName evidence="6">Glyco_trans_2-like domain-containing protein</fullName>
    </submittedName>
</protein>
<dbReference type="WBParaSite" id="GPUH_0001693301-mRNA-1">
    <property type="protein sequence ID" value="GPUH_0001693301-mRNA-1"/>
    <property type="gene ID" value="GPUH_0001693301"/>
</dbReference>
<reference evidence="4 5" key="2">
    <citation type="submission" date="2018-11" db="EMBL/GenBank/DDBJ databases">
        <authorList>
            <consortium name="Pathogen Informatics"/>
        </authorList>
    </citation>
    <scope>NUCLEOTIDE SEQUENCE [LARGE SCALE GENOMIC DNA]</scope>
</reference>
<keyword evidence="2" id="KW-0325">Glycoprotein</keyword>
<evidence type="ECO:0000259" key="3">
    <source>
        <dbReference type="Pfam" id="PF00535"/>
    </source>
</evidence>
<keyword evidence="5" id="KW-1185">Reference proteome</keyword>
<dbReference type="Pfam" id="PF00535">
    <property type="entry name" value="Glycos_transf_2"/>
    <property type="match status" value="1"/>
</dbReference>
<accession>A0A183E7H0</accession>
<name>A0A183E7H0_9BILA</name>
<feature type="domain" description="Glycosyltransferase 2-like" evidence="3">
    <location>
        <begin position="160"/>
        <end position="344"/>
    </location>
</feature>
<dbReference type="GO" id="GO:0004653">
    <property type="term" value="F:polypeptide N-acetylgalactosaminyltransferase activity"/>
    <property type="evidence" value="ECO:0007669"/>
    <property type="project" value="TreeGrafter"/>
</dbReference>
<dbReference type="GO" id="GO:0006493">
    <property type="term" value="P:protein O-linked glycosylation"/>
    <property type="evidence" value="ECO:0007669"/>
    <property type="project" value="TreeGrafter"/>
</dbReference>
<dbReference type="InterPro" id="IPR029044">
    <property type="entry name" value="Nucleotide-diphossugar_trans"/>
</dbReference>
<gene>
    <name evidence="4" type="ORF">GPUH_LOCUS16910</name>
</gene>
<dbReference type="PANTHER" id="PTHR11675:SF134">
    <property type="entry name" value="N-ACETYLGALACTOSAMINYLTRANSFERASE 4-RELATED"/>
    <property type="match status" value="1"/>
</dbReference>
<keyword evidence="1" id="KW-1015">Disulfide bond</keyword>
<dbReference type="PANTHER" id="PTHR11675">
    <property type="entry name" value="N-ACETYLGALACTOSAMINYLTRANSFERASE"/>
    <property type="match status" value="1"/>
</dbReference>
<reference evidence="6" key="1">
    <citation type="submission" date="2016-06" db="UniProtKB">
        <authorList>
            <consortium name="WormBaseParasite"/>
        </authorList>
    </citation>
    <scope>IDENTIFICATION</scope>
</reference>
<dbReference type="InterPro" id="IPR001173">
    <property type="entry name" value="Glyco_trans_2-like"/>
</dbReference>
<dbReference type="GO" id="GO:0005794">
    <property type="term" value="C:Golgi apparatus"/>
    <property type="evidence" value="ECO:0007669"/>
    <property type="project" value="TreeGrafter"/>
</dbReference>
<sequence>MVPWRYFRRSGERLLQLLLLAVCVFGLYTIFHGPKSQSLRSVRYDRGEFAGAFVGSAAQQIQMKDGVDPFAQYKHLDKKDWHDYEAMKSDAARVGPGEGGKPVVIPADPKIKEEQDKLYRVNGYDAYISDLIALNRSVRDIRHPECKNMKYIERLPSVAVIFPYHDEHNSTLLRSVYSILNRSPKDVLKEIILVDDASTKPFLKEPLQQFLINAHIDHIVKIVRTQKREGLIRARQVGARHATAEVMVFLDAHSEANYNWLPPLIEPIALNYKTVVCPFVDVIDCNTYEYRAQDEGARGSFDWEFNYKRLPLTEEDRKNPTRPFKSPVMAGGYFAISTKWFWELGGYDEGLDIWGGEQYELSFKVGIKFPSKNRSLIDLRV</sequence>
<dbReference type="Proteomes" id="UP000271098">
    <property type="component" value="Unassembled WGS sequence"/>
</dbReference>
<dbReference type="AlphaFoldDB" id="A0A183E7H0"/>